<reference evidence="5 6" key="1">
    <citation type="journal article" date="2011" name="Science">
        <title>The ecoresponsive genome of Daphnia pulex.</title>
        <authorList>
            <person name="Colbourne J.K."/>
            <person name="Pfrender M.E."/>
            <person name="Gilbert D."/>
            <person name="Thomas W.K."/>
            <person name="Tucker A."/>
            <person name="Oakley T.H."/>
            <person name="Tokishita S."/>
            <person name="Aerts A."/>
            <person name="Arnold G.J."/>
            <person name="Basu M.K."/>
            <person name="Bauer D.J."/>
            <person name="Caceres C.E."/>
            <person name="Carmel L."/>
            <person name="Casola C."/>
            <person name="Choi J.H."/>
            <person name="Detter J.C."/>
            <person name="Dong Q."/>
            <person name="Dusheyko S."/>
            <person name="Eads B.D."/>
            <person name="Frohlich T."/>
            <person name="Geiler-Samerotte K.A."/>
            <person name="Gerlach D."/>
            <person name="Hatcher P."/>
            <person name="Jogdeo S."/>
            <person name="Krijgsveld J."/>
            <person name="Kriventseva E.V."/>
            <person name="Kultz D."/>
            <person name="Laforsch C."/>
            <person name="Lindquist E."/>
            <person name="Lopez J."/>
            <person name="Manak J.R."/>
            <person name="Muller J."/>
            <person name="Pangilinan J."/>
            <person name="Patwardhan R.P."/>
            <person name="Pitluck S."/>
            <person name="Pritham E.J."/>
            <person name="Rechtsteiner A."/>
            <person name="Rho M."/>
            <person name="Rogozin I.B."/>
            <person name="Sakarya O."/>
            <person name="Salamov A."/>
            <person name="Schaack S."/>
            <person name="Shapiro H."/>
            <person name="Shiga Y."/>
            <person name="Skalitzky C."/>
            <person name="Smith Z."/>
            <person name="Souvorov A."/>
            <person name="Sung W."/>
            <person name="Tang Z."/>
            <person name="Tsuchiya D."/>
            <person name="Tu H."/>
            <person name="Vos H."/>
            <person name="Wang M."/>
            <person name="Wolf Y.I."/>
            <person name="Yamagata H."/>
            <person name="Yamada T."/>
            <person name="Ye Y."/>
            <person name="Shaw J.R."/>
            <person name="Andrews J."/>
            <person name="Crease T.J."/>
            <person name="Tang H."/>
            <person name="Lucas S.M."/>
            <person name="Robertson H.M."/>
            <person name="Bork P."/>
            <person name="Koonin E.V."/>
            <person name="Zdobnov E.M."/>
            <person name="Grigoriev I.V."/>
            <person name="Lynch M."/>
            <person name="Boore J.L."/>
        </authorList>
    </citation>
    <scope>NUCLEOTIDE SEQUENCE [LARGE SCALE GENOMIC DNA]</scope>
</reference>
<dbReference type="InterPro" id="IPR008983">
    <property type="entry name" value="Tumour_necrosis_fac-like_dom"/>
</dbReference>
<dbReference type="Gene3D" id="2.60.120.1000">
    <property type="match status" value="1"/>
</dbReference>
<dbReference type="PhylomeDB" id="E9FZI2"/>
<dbReference type="GO" id="GO:0005615">
    <property type="term" value="C:extracellular space"/>
    <property type="evidence" value="ECO:0000318"/>
    <property type="project" value="GO_Central"/>
</dbReference>
<evidence type="ECO:0000313" key="5">
    <source>
        <dbReference type="EMBL" id="EFX87263.1"/>
    </source>
</evidence>
<dbReference type="SUPFAM" id="SSF49842">
    <property type="entry name" value="TNF-like"/>
    <property type="match status" value="1"/>
</dbReference>
<gene>
    <name evidence="5" type="ORF">DAPPUDRAFT_312571</name>
</gene>
<keyword evidence="2" id="KW-0964">Secreted</keyword>
<evidence type="ECO:0000256" key="2">
    <source>
        <dbReference type="ARBA" id="ARBA00022525"/>
    </source>
</evidence>
<organism evidence="5 6">
    <name type="scientific">Daphnia pulex</name>
    <name type="common">Water flea</name>
    <dbReference type="NCBI Taxonomy" id="6669"/>
    <lineage>
        <taxon>Eukaryota</taxon>
        <taxon>Metazoa</taxon>
        <taxon>Ecdysozoa</taxon>
        <taxon>Arthropoda</taxon>
        <taxon>Crustacea</taxon>
        <taxon>Branchiopoda</taxon>
        <taxon>Diplostraca</taxon>
        <taxon>Cladocera</taxon>
        <taxon>Anomopoda</taxon>
        <taxon>Daphniidae</taxon>
        <taxon>Daphnia</taxon>
    </lineage>
</organism>
<dbReference type="AlphaFoldDB" id="E9FZI2"/>
<dbReference type="HOGENOM" id="CLU_029491_0_0_1"/>
<dbReference type="SMART" id="SM00110">
    <property type="entry name" value="C1Q"/>
    <property type="match status" value="1"/>
</dbReference>
<dbReference type="InParanoid" id="E9FZI2"/>
<evidence type="ECO:0000313" key="6">
    <source>
        <dbReference type="Proteomes" id="UP000000305"/>
    </source>
</evidence>
<keyword evidence="6" id="KW-1185">Reference proteome</keyword>
<dbReference type="InterPro" id="IPR001073">
    <property type="entry name" value="C1q_dom"/>
</dbReference>
<dbReference type="EMBL" id="GL732528">
    <property type="protein sequence ID" value="EFX87263.1"/>
    <property type="molecule type" value="Genomic_DNA"/>
</dbReference>
<accession>E9FZI2</accession>
<dbReference type="Gene3D" id="2.60.120.40">
    <property type="match status" value="1"/>
</dbReference>
<dbReference type="InterPro" id="IPR050822">
    <property type="entry name" value="Cerebellin_Synaptic_Org"/>
</dbReference>
<dbReference type="eggNOG" id="KOG3516">
    <property type="taxonomic scope" value="Eukaryota"/>
</dbReference>
<dbReference type="PANTHER" id="PTHR22923">
    <property type="entry name" value="CEREBELLIN-RELATED"/>
    <property type="match status" value="1"/>
</dbReference>
<name>E9FZI2_DAPPU</name>
<sequence length="394" mass="43293">MYWIDPDGQGVGDDPIYVHCNMASGSTAIAHDSESSMDVGHCADPGCYSRTISYNASSRQMLALAQLSAECHQSIKYDCNFAPLEFNEISYSWWNDRNGNSKFFWTGGNTDVHTCQCGLDGNCVDPSVQCNCDSMAPVPLVDDGAITDKNVLPITRLNFGRTQLETSSGVHTLGRFECTGQVAVSGMPSSCTDLWRTGHTLSGLYSVLGTAMVESVYCDFAKLPSNASFQTWIGFEDVKSSPTYFYVQISNSQFDQPNVPITFDTARLNVGGAMNLEMGKFTAPRKGKYFFSASGLGTISPSSTRFYGDILIMLNGIAIGGSASDDTANTNQYETFTLQSTLNLQAGDQIWWQIGYLTPGFYLYRNGFNHFTGFLLEEEITDSLKTFDQFFQSN</sequence>
<evidence type="ECO:0000256" key="1">
    <source>
        <dbReference type="ARBA" id="ARBA00004613"/>
    </source>
</evidence>
<dbReference type="PROSITE" id="PS50871">
    <property type="entry name" value="C1Q"/>
    <property type="match status" value="1"/>
</dbReference>
<proteinExistence type="predicted"/>
<feature type="domain" description="C1q" evidence="4">
    <location>
        <begin position="238"/>
        <end position="382"/>
    </location>
</feature>
<dbReference type="Pfam" id="PF00386">
    <property type="entry name" value="C1q"/>
    <property type="match status" value="1"/>
</dbReference>
<evidence type="ECO:0000256" key="3">
    <source>
        <dbReference type="ARBA" id="ARBA00022729"/>
    </source>
</evidence>
<comment type="subcellular location">
    <subcellularLocation>
        <location evidence="1">Secreted</location>
    </subcellularLocation>
</comment>
<keyword evidence="3" id="KW-0732">Signal</keyword>
<dbReference type="Proteomes" id="UP000000305">
    <property type="component" value="Unassembled WGS sequence"/>
</dbReference>
<dbReference type="KEGG" id="dpx:DAPPUDRAFT_312571"/>
<dbReference type="PANTHER" id="PTHR22923:SF62">
    <property type="entry name" value="CVP18"/>
    <property type="match status" value="1"/>
</dbReference>
<evidence type="ECO:0000259" key="4">
    <source>
        <dbReference type="PROSITE" id="PS50871"/>
    </source>
</evidence>
<dbReference type="OrthoDB" id="6355514at2759"/>
<protein>
    <recommendedName>
        <fullName evidence="4">C1q domain-containing protein</fullName>
    </recommendedName>
</protein>